<reference evidence="1 2" key="1">
    <citation type="submission" date="2015-03" db="EMBL/GenBank/DDBJ databases">
        <authorList>
            <consortium name="Pathogen Informatics"/>
            <person name="Murphy D."/>
        </authorList>
    </citation>
    <scope>NUCLEOTIDE SEQUENCE [LARGE SCALE GENOMIC DNA]</scope>
    <source>
        <strain evidence="1 2">FE82747</strain>
    </source>
</reference>
<dbReference type="InterPro" id="IPR036912">
    <property type="entry name" value="HasA_haem-bd_sf"/>
</dbReference>
<gene>
    <name evidence="1" type="ORF">ERS008502_02739</name>
</gene>
<dbReference type="EMBL" id="CQBM01000006">
    <property type="protein sequence ID" value="CNI26310.1"/>
    <property type="molecule type" value="Genomic_DNA"/>
</dbReference>
<dbReference type="InterPro" id="IPR010495">
    <property type="entry name" value="HasA_haem-bd"/>
</dbReference>
<accession>A0AA36LRZ5</accession>
<organism evidence="1 2">
    <name type="scientific">Yersinia mollaretii</name>
    <dbReference type="NCBI Taxonomy" id="33060"/>
    <lineage>
        <taxon>Bacteria</taxon>
        <taxon>Pseudomonadati</taxon>
        <taxon>Pseudomonadota</taxon>
        <taxon>Gammaproteobacteria</taxon>
        <taxon>Enterobacterales</taxon>
        <taxon>Yersiniaceae</taxon>
        <taxon>Yersinia</taxon>
    </lineage>
</organism>
<proteinExistence type="predicted"/>
<dbReference type="SUPFAM" id="SSF54621">
    <property type="entry name" value="Heme-binding protein A (HasA)"/>
    <property type="match status" value="1"/>
</dbReference>
<protein>
    <submittedName>
        <fullName evidence="1">Hemophore HasA</fullName>
    </submittedName>
</protein>
<dbReference type="Pfam" id="PF06438">
    <property type="entry name" value="HasA"/>
    <property type="match status" value="1"/>
</dbReference>
<evidence type="ECO:0000313" key="2">
    <source>
        <dbReference type="Proteomes" id="UP000040841"/>
    </source>
</evidence>
<sequence length="223" mass="23865">MTNISIKYSGSDHENCTLANCVKNSSVNIGNITETTQPQVLAKMYVDFTVTVNSSDYSGYQYILVDSATENDAVTVNDAVTIVEGDLKSSILSYRHNKTFSGKIDSVTLGDGLMPIPGEFVKQVEVARLKLSGLDITSDFDSNKTTAENQQGEVHKVIDGLMQGNADPLLAILQAKGIDINTPLKDMAIASQFDTTSEVLTDAPIIDAIGITDGFDSAMLMAA</sequence>
<evidence type="ECO:0000313" key="1">
    <source>
        <dbReference type="EMBL" id="CNI26310.1"/>
    </source>
</evidence>
<dbReference type="AlphaFoldDB" id="A0AA36LRZ5"/>
<name>A0AA36LRZ5_YERMO</name>
<dbReference type="Gene3D" id="3.30.1500.10">
    <property type="entry name" value="Haem-binding HasA"/>
    <property type="match status" value="1"/>
</dbReference>
<dbReference type="Proteomes" id="UP000040841">
    <property type="component" value="Unassembled WGS sequence"/>
</dbReference>
<comment type="caution">
    <text evidence="1">The sequence shown here is derived from an EMBL/GenBank/DDBJ whole genome shotgun (WGS) entry which is preliminary data.</text>
</comment>
<dbReference type="RefSeq" id="WP_072083582.1">
    <property type="nucleotide sequence ID" value="NZ_CABMMJ010000006.1"/>
</dbReference>